<protein>
    <submittedName>
        <fullName evidence="2">Uncharacterized protein</fullName>
    </submittedName>
</protein>
<evidence type="ECO:0000313" key="3">
    <source>
        <dbReference type="Proteomes" id="UP000054845"/>
    </source>
</evidence>
<name>A0A0P1BB30_9BASI</name>
<evidence type="ECO:0000256" key="1">
    <source>
        <dbReference type="SAM" id="MobiDB-lite"/>
    </source>
</evidence>
<dbReference type="Proteomes" id="UP000054845">
    <property type="component" value="Unassembled WGS sequence"/>
</dbReference>
<feature type="region of interest" description="Disordered" evidence="1">
    <location>
        <begin position="59"/>
        <end position="82"/>
    </location>
</feature>
<dbReference type="AlphaFoldDB" id="A0A0P1BB30"/>
<proteinExistence type="predicted"/>
<reference evidence="2 3" key="1">
    <citation type="submission" date="2014-09" db="EMBL/GenBank/DDBJ databases">
        <authorList>
            <person name="Magalhaes I.L.F."/>
            <person name="Oliveira U."/>
            <person name="Santos F.R."/>
            <person name="Vidigal T.H.D.A."/>
            <person name="Brescovit A.D."/>
            <person name="Santos A.J."/>
        </authorList>
    </citation>
    <scope>NUCLEOTIDE SEQUENCE [LARGE SCALE GENOMIC DNA]</scope>
</reference>
<dbReference type="EMBL" id="CCYA01000149">
    <property type="protein sequence ID" value="CEH12455.1"/>
    <property type="molecule type" value="Genomic_DNA"/>
</dbReference>
<evidence type="ECO:0000313" key="2">
    <source>
        <dbReference type="EMBL" id="CEH12455.1"/>
    </source>
</evidence>
<sequence>MRYLMERRDEVDAPQQHFSPISAIHVADSRLVTPCCTAPSGDFVPCDWNASRPLAKMKIASSQKAERNRSLTTRTGLRCSSD</sequence>
<accession>A0A0P1BB30</accession>
<organism evidence="2 3">
    <name type="scientific">Ceraceosorus bombacis</name>
    <dbReference type="NCBI Taxonomy" id="401625"/>
    <lineage>
        <taxon>Eukaryota</taxon>
        <taxon>Fungi</taxon>
        <taxon>Dikarya</taxon>
        <taxon>Basidiomycota</taxon>
        <taxon>Ustilaginomycotina</taxon>
        <taxon>Exobasidiomycetes</taxon>
        <taxon>Ceraceosorales</taxon>
        <taxon>Ceraceosoraceae</taxon>
        <taxon>Ceraceosorus</taxon>
    </lineage>
</organism>
<keyword evidence="3" id="KW-1185">Reference proteome</keyword>
<feature type="compositionally biased region" description="Polar residues" evidence="1">
    <location>
        <begin position="70"/>
        <end position="82"/>
    </location>
</feature>